<proteinExistence type="predicted"/>
<sequence length="74" mass="8233">MDNYHVVAEGSGWKLHLQGDSRALLHTSTKAQLLEQLPAYMEGRTGSVKIHTANGQIEEERTYPRSADPRISKG</sequence>
<geneLocation type="plasmid" evidence="2">
    <name>p12969-DIM</name>
</geneLocation>
<dbReference type="Pfam" id="PF09954">
    <property type="entry name" value="DUF2188"/>
    <property type="match status" value="1"/>
</dbReference>
<name>A0A2Z1CAZ9_PSEPU</name>
<evidence type="ECO:0000313" key="2">
    <source>
        <dbReference type="EMBL" id="ALZ46053.1"/>
    </source>
</evidence>
<evidence type="ECO:0000256" key="1">
    <source>
        <dbReference type="SAM" id="MobiDB-lite"/>
    </source>
</evidence>
<dbReference type="EMBL" id="KU130294">
    <property type="protein sequence ID" value="ALZ46053.1"/>
    <property type="molecule type" value="Genomic_DNA"/>
</dbReference>
<dbReference type="InterPro" id="IPR018691">
    <property type="entry name" value="DUF2188"/>
</dbReference>
<dbReference type="RefSeq" id="WP_010794520.1">
    <property type="nucleotide sequence ID" value="NZ_CP138358.1"/>
</dbReference>
<evidence type="ECO:0008006" key="3">
    <source>
        <dbReference type="Google" id="ProtNLM"/>
    </source>
</evidence>
<accession>A0A2Z1CAZ9</accession>
<organism evidence="2">
    <name type="scientific">Pseudomonas putida</name>
    <name type="common">Arthrobacter siderocapsulatus</name>
    <dbReference type="NCBI Taxonomy" id="303"/>
    <lineage>
        <taxon>Bacteria</taxon>
        <taxon>Pseudomonadati</taxon>
        <taxon>Pseudomonadota</taxon>
        <taxon>Gammaproteobacteria</taxon>
        <taxon>Pseudomonadales</taxon>
        <taxon>Pseudomonadaceae</taxon>
        <taxon>Pseudomonas</taxon>
    </lineage>
</organism>
<feature type="region of interest" description="Disordered" evidence="1">
    <location>
        <begin position="52"/>
        <end position="74"/>
    </location>
</feature>
<feature type="compositionally biased region" description="Basic and acidic residues" evidence="1">
    <location>
        <begin position="58"/>
        <end position="74"/>
    </location>
</feature>
<dbReference type="AlphaFoldDB" id="A0A2Z1CAZ9"/>
<protein>
    <recommendedName>
        <fullName evidence="3">DUF2188 domain-containing protein</fullName>
    </recommendedName>
</protein>
<reference evidence="2" key="1">
    <citation type="journal article" date="2015" name="J. Antimicrob. Chemother.">
        <title>Genetic characterization of a novel blaDIM-2-carrying megaplasmid p12969-DIM from clinical Pseudomonas putida.</title>
        <authorList>
            <person name="Sun F."/>
            <person name="Zhou D."/>
            <person name="Wang Q."/>
            <person name="Feng J."/>
            <person name="Feng W."/>
            <person name="Luo W."/>
            <person name="Liu Y."/>
            <person name="Qiu X."/>
            <person name="Yin Z."/>
            <person name="Xia P."/>
        </authorList>
    </citation>
    <scope>NUCLEOTIDE SEQUENCE</scope>
    <source>
        <strain evidence="2">12969</strain>
        <plasmid evidence="2">p12969-DIM</plasmid>
    </source>
</reference>
<keyword evidence="2" id="KW-0614">Plasmid</keyword>